<evidence type="ECO:0000256" key="5">
    <source>
        <dbReference type="ARBA" id="ARBA00022723"/>
    </source>
</evidence>
<dbReference type="CDD" id="cd06661">
    <property type="entry name" value="GGCT_like"/>
    <property type="match status" value="1"/>
</dbReference>
<comment type="cofactor">
    <cofactor evidence="1">
        <name>Mg(2+)</name>
        <dbReference type="ChEBI" id="CHEBI:18420"/>
    </cofactor>
</comment>
<keyword evidence="15" id="KW-1185">Reference proteome</keyword>
<dbReference type="Proteomes" id="UP001607157">
    <property type="component" value="Unassembled WGS sequence"/>
</dbReference>
<dbReference type="InterPro" id="IPR004385">
    <property type="entry name" value="NDP_pyrophosphatase"/>
</dbReference>
<dbReference type="InterPro" id="IPR013024">
    <property type="entry name" value="GGCT-like"/>
</dbReference>
<comment type="catalytic activity">
    <reaction evidence="12">
        <text>ADP-D-ribose + H2O = D-ribose 5-phosphate + AMP + 2 H(+)</text>
        <dbReference type="Rhea" id="RHEA:10412"/>
        <dbReference type="ChEBI" id="CHEBI:15377"/>
        <dbReference type="ChEBI" id="CHEBI:15378"/>
        <dbReference type="ChEBI" id="CHEBI:57967"/>
        <dbReference type="ChEBI" id="CHEBI:78346"/>
        <dbReference type="ChEBI" id="CHEBI:456215"/>
        <dbReference type="EC" id="3.6.1.13"/>
    </reaction>
</comment>
<evidence type="ECO:0000256" key="10">
    <source>
        <dbReference type="ARBA" id="ARBA00030308"/>
    </source>
</evidence>
<feature type="domain" description="Nudix hydrolase" evidence="13">
    <location>
        <begin position="219"/>
        <end position="364"/>
    </location>
</feature>
<evidence type="ECO:0000256" key="6">
    <source>
        <dbReference type="ARBA" id="ARBA00022801"/>
    </source>
</evidence>
<proteinExistence type="inferred from homology"/>
<evidence type="ECO:0000256" key="9">
    <source>
        <dbReference type="ARBA" id="ARBA00030162"/>
    </source>
</evidence>
<organism evidence="14 15">
    <name type="scientific">Roseovarius aquimarinus</name>
    <dbReference type="NCBI Taxonomy" id="1229156"/>
    <lineage>
        <taxon>Bacteria</taxon>
        <taxon>Pseudomonadati</taxon>
        <taxon>Pseudomonadota</taxon>
        <taxon>Alphaproteobacteria</taxon>
        <taxon>Rhodobacterales</taxon>
        <taxon>Roseobacteraceae</taxon>
        <taxon>Roseovarius</taxon>
    </lineage>
</organism>
<evidence type="ECO:0000259" key="13">
    <source>
        <dbReference type="PROSITE" id="PS51462"/>
    </source>
</evidence>
<dbReference type="Pfam" id="PF06094">
    <property type="entry name" value="GGACT"/>
    <property type="match status" value="1"/>
</dbReference>
<dbReference type="InterPro" id="IPR015797">
    <property type="entry name" value="NUDIX_hydrolase-like_dom_sf"/>
</dbReference>
<dbReference type="PROSITE" id="PS51462">
    <property type="entry name" value="NUDIX"/>
    <property type="match status" value="1"/>
</dbReference>
<evidence type="ECO:0000313" key="14">
    <source>
        <dbReference type="EMBL" id="MFH0253395.1"/>
    </source>
</evidence>
<dbReference type="InterPro" id="IPR036568">
    <property type="entry name" value="GGCT-like_sf"/>
</dbReference>
<evidence type="ECO:0000256" key="4">
    <source>
        <dbReference type="ARBA" id="ARBA00013297"/>
    </source>
</evidence>
<evidence type="ECO:0000313" key="15">
    <source>
        <dbReference type="Proteomes" id="UP001607157"/>
    </source>
</evidence>
<protein>
    <recommendedName>
        <fullName evidence="4">ADP-ribose pyrophosphatase</fullName>
        <ecNumber evidence="3">3.6.1.13</ecNumber>
    </recommendedName>
    <alternativeName>
        <fullName evidence="9">ADP-ribose diphosphatase</fullName>
    </alternativeName>
    <alternativeName>
        <fullName evidence="11">ADP-ribose phosphohydrolase</fullName>
    </alternativeName>
    <alternativeName>
        <fullName evidence="10">Adenosine diphosphoribose pyrophosphatase</fullName>
    </alternativeName>
</protein>
<sequence>MQDVFLYGTLRDAELRDIVLGEGAETRMAVLPDHAVAWAEGQMYPTISAKDGAEAPGLLLTAPSAALLERLDFYEGGFGYDLAPVTVREGEGGGERAARVYFPRPGAVPPGAPFDLEEWQRRFGALSRLAAREAMGYLGRMDASTLAARMPMIRARASARLSAAQGVPADVRTDTGAERIETLETEVNHIGFYRFETRCLRHPTFSGRMSETVRREMMIATDAAMVLPYDPVRDRILLVEQFRMGPFGRGDPRPWMLEPVAGRIDAGETPEEAARRECEEEAGLTLSRLEPIASYYCTPGYSTEYFHNFVGIADLPDDLPRLGGLDSEAEDIRLHLLDFEAGMRLIETGEADNGPLLLSLLWLARERARLRRAA</sequence>
<name>A0ABW7I5X8_9RHOB</name>
<dbReference type="EC" id="3.6.1.13" evidence="3"/>
<dbReference type="PANTHER" id="PTHR11839:SF5">
    <property type="entry name" value="ADP-RIBOSE PYROPHOSPHATASE"/>
    <property type="match status" value="1"/>
</dbReference>
<accession>A0ABW7I5X8</accession>
<dbReference type="Pfam" id="PF00293">
    <property type="entry name" value="NUDIX"/>
    <property type="match status" value="1"/>
</dbReference>
<keyword evidence="7" id="KW-0460">Magnesium</keyword>
<comment type="function">
    <text evidence="8">Acts on ADP-mannose and ADP-glucose as well as ADP-ribose. Prevents glycogen biosynthesis. The reaction catalyzed by this enzyme is a limiting step of the gluconeogenic process.</text>
</comment>
<evidence type="ECO:0000256" key="1">
    <source>
        <dbReference type="ARBA" id="ARBA00001946"/>
    </source>
</evidence>
<dbReference type="PANTHER" id="PTHR11839">
    <property type="entry name" value="UDP/ADP-SUGAR PYROPHOSPHATASE"/>
    <property type="match status" value="1"/>
</dbReference>
<evidence type="ECO:0000256" key="7">
    <source>
        <dbReference type="ARBA" id="ARBA00022842"/>
    </source>
</evidence>
<dbReference type="RefSeq" id="WP_377167705.1">
    <property type="nucleotide sequence ID" value="NZ_JBHTJC010000001.1"/>
</dbReference>
<dbReference type="EMBL" id="JBIHMM010000001">
    <property type="protein sequence ID" value="MFH0253395.1"/>
    <property type="molecule type" value="Genomic_DNA"/>
</dbReference>
<dbReference type="InterPro" id="IPR000086">
    <property type="entry name" value="NUDIX_hydrolase_dom"/>
</dbReference>
<dbReference type="SUPFAM" id="SSF55811">
    <property type="entry name" value="Nudix"/>
    <property type="match status" value="1"/>
</dbReference>
<evidence type="ECO:0000256" key="3">
    <source>
        <dbReference type="ARBA" id="ARBA00012453"/>
    </source>
</evidence>
<evidence type="ECO:0000256" key="2">
    <source>
        <dbReference type="ARBA" id="ARBA00007482"/>
    </source>
</evidence>
<dbReference type="InterPro" id="IPR009288">
    <property type="entry name" value="AIG2-like_dom"/>
</dbReference>
<reference evidence="14 15" key="1">
    <citation type="submission" date="2024-10" db="EMBL/GenBank/DDBJ databases">
        <authorList>
            <person name="Yang X.-N."/>
        </authorList>
    </citation>
    <scope>NUCLEOTIDE SEQUENCE [LARGE SCALE GENOMIC DNA]</scope>
    <source>
        <strain evidence="14 15">CAU 1059</strain>
    </source>
</reference>
<keyword evidence="5" id="KW-0479">Metal-binding</keyword>
<gene>
    <name evidence="14" type="ORF">ACGRVM_05805</name>
</gene>
<evidence type="ECO:0000256" key="11">
    <source>
        <dbReference type="ARBA" id="ARBA00033056"/>
    </source>
</evidence>
<comment type="caution">
    <text evidence="14">The sequence shown here is derived from an EMBL/GenBank/DDBJ whole genome shotgun (WGS) entry which is preliminary data.</text>
</comment>
<dbReference type="Gene3D" id="3.90.79.10">
    <property type="entry name" value="Nucleoside Triphosphate Pyrophosphohydrolase"/>
    <property type="match status" value="1"/>
</dbReference>
<dbReference type="NCBIfam" id="TIGR00052">
    <property type="entry name" value="nudix-type nucleoside diphosphatase, YffH/AdpP family"/>
    <property type="match status" value="1"/>
</dbReference>
<dbReference type="Gene3D" id="3.10.490.10">
    <property type="entry name" value="Gamma-glutamyl cyclotransferase-like"/>
    <property type="match status" value="1"/>
</dbReference>
<keyword evidence="6" id="KW-0378">Hydrolase</keyword>
<dbReference type="SUPFAM" id="SSF110857">
    <property type="entry name" value="Gamma-glutamyl cyclotransferase-like"/>
    <property type="match status" value="1"/>
</dbReference>
<evidence type="ECO:0000256" key="12">
    <source>
        <dbReference type="ARBA" id="ARBA00049546"/>
    </source>
</evidence>
<evidence type="ECO:0000256" key="8">
    <source>
        <dbReference type="ARBA" id="ARBA00025164"/>
    </source>
</evidence>
<comment type="similarity">
    <text evidence="2">Belongs to the Nudix hydrolase family. NudF subfamily.</text>
</comment>